<dbReference type="AlphaFoldDB" id="A0A803LMW4"/>
<keyword evidence="2" id="KW-1185">Reference proteome</keyword>
<dbReference type="SUPFAM" id="SSF52047">
    <property type="entry name" value="RNI-like"/>
    <property type="match status" value="1"/>
</dbReference>
<proteinExistence type="predicted"/>
<protein>
    <submittedName>
        <fullName evidence="1">Uncharacterized protein</fullName>
    </submittedName>
</protein>
<accession>A0A803LMW4</accession>
<evidence type="ECO:0000313" key="1">
    <source>
        <dbReference type="EnsemblPlants" id="AUR62016293-RA:cds"/>
    </source>
</evidence>
<organism evidence="1 2">
    <name type="scientific">Chenopodium quinoa</name>
    <name type="common">Quinoa</name>
    <dbReference type="NCBI Taxonomy" id="63459"/>
    <lineage>
        <taxon>Eukaryota</taxon>
        <taxon>Viridiplantae</taxon>
        <taxon>Streptophyta</taxon>
        <taxon>Embryophyta</taxon>
        <taxon>Tracheophyta</taxon>
        <taxon>Spermatophyta</taxon>
        <taxon>Magnoliopsida</taxon>
        <taxon>eudicotyledons</taxon>
        <taxon>Gunneridae</taxon>
        <taxon>Pentapetalae</taxon>
        <taxon>Caryophyllales</taxon>
        <taxon>Chenopodiaceae</taxon>
        <taxon>Chenopodioideae</taxon>
        <taxon>Atripliceae</taxon>
        <taxon>Chenopodium</taxon>
    </lineage>
</organism>
<dbReference type="InterPro" id="IPR032675">
    <property type="entry name" value="LRR_dom_sf"/>
</dbReference>
<dbReference type="Gramene" id="AUR62016293-RA">
    <property type="protein sequence ID" value="AUR62016293-RA:cds"/>
    <property type="gene ID" value="AUR62016293"/>
</dbReference>
<evidence type="ECO:0000313" key="2">
    <source>
        <dbReference type="Proteomes" id="UP000596660"/>
    </source>
</evidence>
<dbReference type="Gene3D" id="3.80.10.10">
    <property type="entry name" value="Ribonuclease Inhibitor"/>
    <property type="match status" value="1"/>
</dbReference>
<dbReference type="Proteomes" id="UP000596660">
    <property type="component" value="Unplaced"/>
</dbReference>
<sequence>MTGSSLGREEYNYDGLMKKNRAIKYLDLSSHDEFRPTALKRLLNVCPEVEKLKLHKCQFLPDDDQLNIPDILECSRRLVELDLTESRNVTEVDFEIFSDK</sequence>
<dbReference type="EnsemblPlants" id="AUR62016293-RA">
    <property type="protein sequence ID" value="AUR62016293-RA:cds"/>
    <property type="gene ID" value="AUR62016293"/>
</dbReference>
<reference evidence="1" key="1">
    <citation type="journal article" date="2017" name="Nature">
        <title>The genome of Chenopodium quinoa.</title>
        <authorList>
            <person name="Jarvis D.E."/>
            <person name="Ho Y.S."/>
            <person name="Lightfoot D.J."/>
            <person name="Schmoeckel S.M."/>
            <person name="Li B."/>
            <person name="Borm T.J.A."/>
            <person name="Ohyanagi H."/>
            <person name="Mineta K."/>
            <person name="Michell C.T."/>
            <person name="Saber N."/>
            <person name="Kharbatia N.M."/>
            <person name="Rupper R.R."/>
            <person name="Sharp A.R."/>
            <person name="Dally N."/>
            <person name="Boughton B.A."/>
            <person name="Woo Y.H."/>
            <person name="Gao G."/>
            <person name="Schijlen E.G.W.M."/>
            <person name="Guo X."/>
            <person name="Momin A.A."/>
            <person name="Negrao S."/>
            <person name="Al-Babili S."/>
            <person name="Gehring C."/>
            <person name="Roessner U."/>
            <person name="Jung C."/>
            <person name="Murphy K."/>
            <person name="Arold S.T."/>
            <person name="Gojobori T."/>
            <person name="van der Linden C.G."/>
            <person name="van Loo E.N."/>
            <person name="Jellen E.N."/>
            <person name="Maughan P.J."/>
            <person name="Tester M."/>
        </authorList>
    </citation>
    <scope>NUCLEOTIDE SEQUENCE [LARGE SCALE GENOMIC DNA]</scope>
    <source>
        <strain evidence="1">cv. PI 614886</strain>
    </source>
</reference>
<name>A0A803LMW4_CHEQI</name>
<reference evidence="1" key="2">
    <citation type="submission" date="2021-03" db="UniProtKB">
        <authorList>
            <consortium name="EnsemblPlants"/>
        </authorList>
    </citation>
    <scope>IDENTIFICATION</scope>
</reference>